<proteinExistence type="predicted"/>
<keyword evidence="2" id="KW-0812">Transmembrane</keyword>
<accession>A0A3N5CWJ4</accession>
<dbReference type="EMBL" id="RPFZ01000001">
    <property type="protein sequence ID" value="RPF71009.1"/>
    <property type="molecule type" value="Genomic_DNA"/>
</dbReference>
<evidence type="ECO:0000313" key="3">
    <source>
        <dbReference type="EMBL" id="RPF71009.1"/>
    </source>
</evidence>
<gene>
    <name evidence="3" type="ORF">EG799_04815</name>
</gene>
<sequence>MKEFFRSVNPKRAVEDFAEQWRQPTPHRWQILGVAAAATFAIFTLFIPETQRMAPPRPEVIYITTFDENRTQGEIIAANCANQRLKDEIAARIAANDEKRREMYKTLGRATFIDVDEMEAEIKAREAAEEAANPDDGPSDEELALSVEEYCSRATG</sequence>
<reference evidence="3 4" key="1">
    <citation type="submission" date="2018-11" db="EMBL/GenBank/DDBJ databases">
        <title>Erythrobacter spongiae sp. nov., isolated from a marine sponge.</title>
        <authorList>
            <person name="Zhuang L."/>
            <person name="Luo L."/>
        </authorList>
    </citation>
    <scope>NUCLEOTIDE SEQUENCE [LARGE SCALE GENOMIC DNA]</scope>
    <source>
        <strain evidence="3 4">HN-E23</strain>
    </source>
</reference>
<evidence type="ECO:0000256" key="1">
    <source>
        <dbReference type="SAM" id="MobiDB-lite"/>
    </source>
</evidence>
<dbReference type="OrthoDB" id="7391871at2"/>
<dbReference type="RefSeq" id="WP_123879042.1">
    <property type="nucleotide sequence ID" value="NZ_RPFZ01000001.1"/>
</dbReference>
<dbReference type="AlphaFoldDB" id="A0A3N5CWJ4"/>
<keyword evidence="2" id="KW-0472">Membrane</keyword>
<evidence type="ECO:0000313" key="4">
    <source>
        <dbReference type="Proteomes" id="UP000275232"/>
    </source>
</evidence>
<feature type="region of interest" description="Disordered" evidence="1">
    <location>
        <begin position="125"/>
        <end position="156"/>
    </location>
</feature>
<keyword evidence="2" id="KW-1133">Transmembrane helix</keyword>
<feature type="transmembrane region" description="Helical" evidence="2">
    <location>
        <begin position="29"/>
        <end position="47"/>
    </location>
</feature>
<keyword evidence="4" id="KW-1185">Reference proteome</keyword>
<evidence type="ECO:0000256" key="2">
    <source>
        <dbReference type="SAM" id="Phobius"/>
    </source>
</evidence>
<protein>
    <submittedName>
        <fullName evidence="3">Uncharacterized protein</fullName>
    </submittedName>
</protein>
<organism evidence="3 4">
    <name type="scientific">Aurantiacibacter spongiae</name>
    <dbReference type="NCBI Taxonomy" id="2488860"/>
    <lineage>
        <taxon>Bacteria</taxon>
        <taxon>Pseudomonadati</taxon>
        <taxon>Pseudomonadota</taxon>
        <taxon>Alphaproteobacteria</taxon>
        <taxon>Sphingomonadales</taxon>
        <taxon>Erythrobacteraceae</taxon>
        <taxon>Aurantiacibacter</taxon>
    </lineage>
</organism>
<dbReference type="Proteomes" id="UP000275232">
    <property type="component" value="Unassembled WGS sequence"/>
</dbReference>
<name>A0A3N5CWJ4_9SPHN</name>
<comment type="caution">
    <text evidence="3">The sequence shown here is derived from an EMBL/GenBank/DDBJ whole genome shotgun (WGS) entry which is preliminary data.</text>
</comment>